<accession>A0ABM3DCK2</accession>
<feature type="region of interest" description="Disordered" evidence="6">
    <location>
        <begin position="570"/>
        <end position="594"/>
    </location>
</feature>
<dbReference type="Pfam" id="PF00096">
    <property type="entry name" value="zf-C2H2"/>
    <property type="match status" value="2"/>
</dbReference>
<feature type="domain" description="C2H2-type" evidence="7">
    <location>
        <begin position="318"/>
        <end position="345"/>
    </location>
</feature>
<feature type="domain" description="C2H2-type" evidence="7">
    <location>
        <begin position="507"/>
        <end position="530"/>
    </location>
</feature>
<proteinExistence type="predicted"/>
<feature type="region of interest" description="Disordered" evidence="6">
    <location>
        <begin position="968"/>
        <end position="1062"/>
    </location>
</feature>
<feature type="region of interest" description="Disordered" evidence="6">
    <location>
        <begin position="1450"/>
        <end position="1506"/>
    </location>
</feature>
<feature type="compositionally biased region" description="Basic and acidic residues" evidence="6">
    <location>
        <begin position="1327"/>
        <end position="1338"/>
    </location>
</feature>
<keyword evidence="3 5" id="KW-0863">Zinc-finger</keyword>
<feature type="region of interest" description="Disordered" evidence="6">
    <location>
        <begin position="1327"/>
        <end position="1359"/>
    </location>
</feature>
<keyword evidence="4" id="KW-0862">Zinc</keyword>
<dbReference type="GeneID" id="123723834"/>
<dbReference type="RefSeq" id="XP_045556534.1">
    <property type="nucleotide sequence ID" value="XM_045700578.1"/>
</dbReference>
<organism evidence="8 9">
    <name type="scientific">Salmo salar</name>
    <name type="common">Atlantic salmon</name>
    <dbReference type="NCBI Taxonomy" id="8030"/>
    <lineage>
        <taxon>Eukaryota</taxon>
        <taxon>Metazoa</taxon>
        <taxon>Chordata</taxon>
        <taxon>Craniata</taxon>
        <taxon>Vertebrata</taxon>
        <taxon>Euteleostomi</taxon>
        <taxon>Actinopterygii</taxon>
        <taxon>Neopterygii</taxon>
        <taxon>Teleostei</taxon>
        <taxon>Protacanthopterygii</taxon>
        <taxon>Salmoniformes</taxon>
        <taxon>Salmonidae</taxon>
        <taxon>Salmoninae</taxon>
        <taxon>Salmo</taxon>
    </lineage>
</organism>
<feature type="compositionally biased region" description="Basic residues" evidence="6">
    <location>
        <begin position="859"/>
        <end position="874"/>
    </location>
</feature>
<feature type="region of interest" description="Disordered" evidence="6">
    <location>
        <begin position="1263"/>
        <end position="1309"/>
    </location>
</feature>
<feature type="compositionally biased region" description="Basic residues" evidence="6">
    <location>
        <begin position="751"/>
        <end position="766"/>
    </location>
</feature>
<dbReference type="PROSITE" id="PS50157">
    <property type="entry name" value="ZINC_FINGER_C2H2_2"/>
    <property type="match status" value="7"/>
</dbReference>
<feature type="compositionally biased region" description="Basic and acidic residues" evidence="6">
    <location>
        <begin position="881"/>
        <end position="892"/>
    </location>
</feature>
<feature type="region of interest" description="Disordered" evidence="6">
    <location>
        <begin position="112"/>
        <end position="144"/>
    </location>
</feature>
<feature type="compositionally biased region" description="Basic and acidic residues" evidence="6">
    <location>
        <begin position="1450"/>
        <end position="1492"/>
    </location>
</feature>
<feature type="region of interest" description="Disordered" evidence="6">
    <location>
        <begin position="1099"/>
        <end position="1130"/>
    </location>
</feature>
<keyword evidence="1" id="KW-0479">Metal-binding</keyword>
<feature type="region of interest" description="Disordered" evidence="6">
    <location>
        <begin position="1581"/>
        <end position="1629"/>
    </location>
</feature>
<sequence length="1772" mass="195255">MVPQPEVCDLLHESLFLLHLNKQHLPAGPTLFCDVDLVAASDAEFTACSQYFRQLLLSTSSPPPSDPSRVLSNLLDFIYTSRVPRRDYKGKRPLSEAGLSLGVPFLTHLVKEEEEEPGEMKGKSRQGRGGVAMMEDGADGPENAKITLSFPLSAALPAALTVHNHCPSSAMSSPRCRHSSSGSKGSNEGSSWKLAATTDRRRPFKQPRHDSAPSSSSSSHSSSSSPMDLTALVKKGHKIHPASFQTPWPIRARGGRAQRERRKQENKEGGWAAHKLDQTSTRPPSTFLLFLTPLTLSSHPLFLLTPPPPPPDGPKAELICGVCHRLFSSASSLTAHMRLHRGGRALSCQHCGKAFIHNKRLQSHEASCRHALTPAIPSSLPLLPIQPKEEPLEEGEVRVEGGQILGAGEEDMKPGKGKKGRGLLVRHEGDVSELVGDEDHFVKVVDGHVIYFCSVCERSYMTLSSLKRHSNVHSWRRKYPCHFCDKVFALAEYRTKHEVWHTGERRYQCIFCWEAFATYYNLKTHQKAFHGISPGLISSEKTANGGYKQKVNALKFYRLLPMRSQKRPYKTYSDSLGNGLQLPPSDPSSVPLPLDCSLPDSLDPGDLRSLISGSLPKGVKPDPEEFPAGLPLTVALEQGEIRLPSLTGMALGRVADREAASKKVGSRGSSSKVSVGNRVKTPKVSGSPELGLSSVITYGHPKPSVIVHGTAVSSVIVHSNQVTSGGGKSPLSSPSPEPSNSQTLPKSSAKPVKKHRESTESHRKRAKLVDNSDATEESERRSETGRSHHKSSKSDGSSAKQSSTGSEGKGAGPLCQITVRIGEEAMVKRSISETDLKRDRSPPPSKRTNPSPQETKEPRHSHHHHHHHKHRSHRSSSIGAEGERGGDGESRKKSPIAPGKVREYYFRQEVRKQGESEDDEDNLWRPYYSYKPKRKAPHVHKAKNWQAKLHYKRSLRQMKRAEGIVDHVNKEAEEQDEEDETMDEVEGEVKGHIEQEKGEVPESLSISPIPSKDKEGEEEIQEAHLQPTDPPLASPQPPLATSVSPMDTKRRPWSDGSASQCDTCGRWFSSSRKRDKHELSHLLEFVCLLCRAPFPSRDQLEDHQRTRHPKAPDPLSVPPRAGPQSRDEGVEWETKLAEVDRERVILGKGSPSRLSRRSLARHTCPQCHKVCKTSSALNRHVRRHELSSSPEREREETQPEPKAAAETTVSTASKDLDTMSGHVPVVQSVPEPQHSSEAIEAQQCASQPSKVKAEHHIPTLCSSPELNELTTPVPDREPSPLIIQPPSEIPMADIPSSNRPTPSPSSCTSALQGVLVMSSGAECLDYRTPRKRSLEGQSHRRTSAAPVTGPPTTSPNIPLTSQMRINHTAALPSVAMTTVPLRGVCGVKREEDSVEKGLRQGCGMGLLHHAGFKDSPVAQDVRVPPLSRSPSPNQAQDLTMSSILAREVERERQREWERDMERELERRKQRERNMDRVLERERQREREMERAQQTRGASHPPQEQLRDKEVILLVPKEEPISPAPSPIHTPIQTTINNPPLQRRPTMSPCLSPTAMDLLMQANRQVSQSMCGTRGPERLQLPTGSVGGIDRPSAHALLLPRDPPPSEAEPQDHSPVPSRDPHRGEVTARGYPMQDYPLPLIVQSGYCSGKKQEDNLLMSYPTGPLAFGPLGKMMPTGDLGKLPFYPDPYHLLYRPQLLAYPYNLASLPMALNMMAPGDDKVAPLPFLPALFNYAAAAGPYTGMVPHHLVANPSLYNSGGGSSKKQRDSSNGKP</sequence>
<feature type="domain" description="C2H2-type" evidence="7">
    <location>
        <begin position="451"/>
        <end position="478"/>
    </location>
</feature>
<dbReference type="InterPro" id="IPR013087">
    <property type="entry name" value="Znf_C2H2_type"/>
</dbReference>
<dbReference type="PANTHER" id="PTHR24408:SF58">
    <property type="entry name" value="TRANSCRIPTION FACTOR (TFIIIA), PUTATIVE (AFU_ORTHOLOGUE AFUA_1G05150)-RELATED"/>
    <property type="match status" value="1"/>
</dbReference>
<feature type="compositionally biased region" description="Low complexity" evidence="6">
    <location>
        <begin position="794"/>
        <end position="806"/>
    </location>
</feature>
<evidence type="ECO:0000313" key="8">
    <source>
        <dbReference type="Proteomes" id="UP001652741"/>
    </source>
</evidence>
<gene>
    <name evidence="9" type="primary">LOC123723834</name>
</gene>
<evidence type="ECO:0000256" key="4">
    <source>
        <dbReference type="ARBA" id="ARBA00022833"/>
    </source>
</evidence>
<evidence type="ECO:0000256" key="3">
    <source>
        <dbReference type="ARBA" id="ARBA00022771"/>
    </source>
</evidence>
<evidence type="ECO:0000256" key="5">
    <source>
        <dbReference type="PROSITE-ProRule" id="PRU00042"/>
    </source>
</evidence>
<feature type="domain" description="C2H2-type" evidence="7">
    <location>
        <begin position="1085"/>
        <end position="1112"/>
    </location>
</feature>
<reference evidence="9" key="1">
    <citation type="submission" date="2025-08" db="UniProtKB">
        <authorList>
            <consortium name="RefSeq"/>
        </authorList>
    </citation>
    <scope>IDENTIFICATION</scope>
</reference>
<feature type="region of interest" description="Disordered" evidence="6">
    <location>
        <begin position="721"/>
        <end position="923"/>
    </location>
</feature>
<evidence type="ECO:0000256" key="2">
    <source>
        <dbReference type="ARBA" id="ARBA00022737"/>
    </source>
</evidence>
<feature type="domain" description="C2H2-type" evidence="7">
    <location>
        <begin position="1162"/>
        <end position="1189"/>
    </location>
</feature>
<protein>
    <submittedName>
        <fullName evidence="9">Zinc finger and BTB domain-containing protein 38</fullName>
    </submittedName>
</protein>
<dbReference type="SMART" id="SM00355">
    <property type="entry name" value="ZnF_C2H2"/>
    <property type="match status" value="8"/>
</dbReference>
<keyword evidence="8" id="KW-1185">Reference proteome</keyword>
<feature type="compositionally biased region" description="Pro residues" evidence="6">
    <location>
        <begin position="1028"/>
        <end position="1038"/>
    </location>
</feature>
<feature type="compositionally biased region" description="Basic and acidic residues" evidence="6">
    <location>
        <begin position="1184"/>
        <end position="1199"/>
    </location>
</feature>
<evidence type="ECO:0000256" key="1">
    <source>
        <dbReference type="ARBA" id="ARBA00022723"/>
    </source>
</evidence>
<dbReference type="Gene3D" id="3.30.160.60">
    <property type="entry name" value="Classic Zinc Finger"/>
    <property type="match status" value="5"/>
</dbReference>
<feature type="compositionally biased region" description="Basic and acidic residues" evidence="6">
    <location>
        <begin position="900"/>
        <end position="915"/>
    </location>
</feature>
<feature type="compositionally biased region" description="Low complexity" evidence="6">
    <location>
        <begin position="662"/>
        <end position="676"/>
    </location>
</feature>
<name>A0ABM3DCK2_SALSA</name>
<feature type="compositionally biased region" description="Basic and acidic residues" evidence="6">
    <location>
        <begin position="821"/>
        <end position="841"/>
    </location>
</feature>
<feature type="compositionally biased region" description="Low complexity" evidence="6">
    <location>
        <begin position="214"/>
        <end position="225"/>
    </location>
</feature>
<evidence type="ECO:0000313" key="9">
    <source>
        <dbReference type="RefSeq" id="XP_045556534.1"/>
    </source>
</evidence>
<dbReference type="Proteomes" id="UP001652741">
    <property type="component" value="Chromosome ssa18"/>
</dbReference>
<feature type="compositionally biased region" description="Low complexity" evidence="6">
    <location>
        <begin position="168"/>
        <end position="191"/>
    </location>
</feature>
<dbReference type="PROSITE" id="PS00028">
    <property type="entry name" value="ZINC_FINGER_C2H2_1"/>
    <property type="match status" value="8"/>
</dbReference>
<feature type="compositionally biased region" description="Basic and acidic residues" evidence="6">
    <location>
        <begin position="777"/>
        <end position="786"/>
    </location>
</feature>
<dbReference type="PANTHER" id="PTHR24408">
    <property type="entry name" value="ZINC FINGER PROTEIN"/>
    <property type="match status" value="1"/>
</dbReference>
<feature type="compositionally biased region" description="Basic and acidic residues" evidence="6">
    <location>
        <begin position="1763"/>
        <end position="1772"/>
    </location>
</feature>
<dbReference type="SUPFAM" id="SSF57667">
    <property type="entry name" value="beta-beta-alpha zinc fingers"/>
    <property type="match status" value="2"/>
</dbReference>
<feature type="domain" description="C2H2-type" evidence="7">
    <location>
        <begin position="346"/>
        <end position="371"/>
    </location>
</feature>
<keyword evidence="2" id="KW-0677">Repeat</keyword>
<feature type="region of interest" description="Disordered" evidence="6">
    <location>
        <begin position="240"/>
        <end position="278"/>
    </location>
</feature>
<feature type="region of interest" description="Disordered" evidence="6">
    <location>
        <begin position="658"/>
        <end position="689"/>
    </location>
</feature>
<feature type="compositionally biased region" description="Acidic residues" evidence="6">
    <location>
        <begin position="973"/>
        <end position="986"/>
    </location>
</feature>
<feature type="region of interest" description="Disordered" evidence="6">
    <location>
        <begin position="166"/>
        <end position="227"/>
    </location>
</feature>
<feature type="domain" description="C2H2-type" evidence="7">
    <location>
        <begin position="479"/>
        <end position="506"/>
    </location>
</feature>
<feature type="region of interest" description="Disordered" evidence="6">
    <location>
        <begin position="1753"/>
        <end position="1772"/>
    </location>
</feature>
<evidence type="ECO:0000259" key="7">
    <source>
        <dbReference type="PROSITE" id="PS50157"/>
    </source>
</evidence>
<feature type="compositionally biased region" description="Basic and acidic residues" evidence="6">
    <location>
        <begin position="987"/>
        <end position="1000"/>
    </location>
</feature>
<feature type="region of interest" description="Disordered" evidence="6">
    <location>
        <begin position="1179"/>
        <end position="1212"/>
    </location>
</feature>
<feature type="compositionally biased region" description="Low complexity" evidence="6">
    <location>
        <begin position="1295"/>
        <end position="1309"/>
    </location>
</feature>
<feature type="compositionally biased region" description="Low complexity" evidence="6">
    <location>
        <begin position="729"/>
        <end position="741"/>
    </location>
</feature>
<evidence type="ECO:0000256" key="6">
    <source>
        <dbReference type="SAM" id="MobiDB-lite"/>
    </source>
</evidence>
<dbReference type="InterPro" id="IPR036236">
    <property type="entry name" value="Znf_C2H2_sf"/>
</dbReference>